<evidence type="ECO:0000256" key="1">
    <source>
        <dbReference type="SAM" id="Phobius"/>
    </source>
</evidence>
<comment type="caution">
    <text evidence="2">The sequence shown here is derived from an EMBL/GenBank/DDBJ whole genome shotgun (WGS) entry which is preliminary data.</text>
</comment>
<accession>A0A5E8HH27</accession>
<gene>
    <name evidence="2" type="ORF">LEP1GSC202_1158</name>
</gene>
<dbReference type="Proteomes" id="UP000013996">
    <property type="component" value="Unassembled WGS sequence"/>
</dbReference>
<keyword evidence="1" id="KW-0472">Membrane</keyword>
<feature type="transmembrane region" description="Helical" evidence="1">
    <location>
        <begin position="26"/>
        <end position="45"/>
    </location>
</feature>
<dbReference type="NCBIfam" id="NF047484">
    <property type="entry name" value="LA1326_LA4305"/>
    <property type="match status" value="1"/>
</dbReference>
<dbReference type="STRING" id="1249483.LEP1GSC202_1158"/>
<evidence type="ECO:0000313" key="3">
    <source>
        <dbReference type="Proteomes" id="UP000013996"/>
    </source>
</evidence>
<keyword evidence="1" id="KW-0812">Transmembrane</keyword>
<dbReference type="AlphaFoldDB" id="A0A5E8HH27"/>
<dbReference type="EMBL" id="AOGX02000015">
    <property type="protein sequence ID" value="EOQ90003.1"/>
    <property type="molecule type" value="Genomic_DNA"/>
</dbReference>
<keyword evidence="1" id="KW-1133">Transmembrane helix</keyword>
<evidence type="ECO:0000313" key="2">
    <source>
        <dbReference type="EMBL" id="EOQ90003.1"/>
    </source>
</evidence>
<name>A0A5E8HH27_9LEPT</name>
<protein>
    <submittedName>
        <fullName evidence="2">Membrane protein, PF09851 family</fullName>
    </submittedName>
</protein>
<reference evidence="2 3" key="1">
    <citation type="submission" date="2013-04" db="EMBL/GenBank/DDBJ databases">
        <authorList>
            <person name="Harkins D.M."/>
            <person name="Durkin A.S."/>
            <person name="Brinkac L.M."/>
            <person name="Haft D.H."/>
            <person name="Selengut J.D."/>
            <person name="Sanka R."/>
            <person name="DePew J."/>
            <person name="Purushe J."/>
            <person name="Hartskeerl R.A."/>
            <person name="Ahmed A."/>
            <person name="van der Linden H."/>
            <person name="Goris M.G.A."/>
            <person name="Vinetz J.M."/>
            <person name="Sutton G.G."/>
            <person name="Nierman W.C."/>
            <person name="Fouts D.E."/>
        </authorList>
    </citation>
    <scope>NUCLEOTIDE SEQUENCE [LARGE SCALE GENOMIC DNA]</scope>
    <source>
        <strain evidence="2 3">Sao Paulo</strain>
    </source>
</reference>
<sequence length="303" mass="35936">MESASSVAEIQKNKIMKKLRNTRKNIFINSLTASSKITFVLFFLFSNIRCHHFQQKIKLVDSTSSIAFFEVEEEDWKELFPQTLLQSERSMDHLGDLPKILSSIQYKRGVLAYEDWDQLVPDSYLSEIDKFVQKVKDQQENKVYLCSFKIDDLLSPNVKILKTSFYILGTKQGLVILFQEINTNISFPTQYSFEDWVIFQPMRIKPIYKPELWIKNKDSLSMYKEKNDTKTLVYGNVIVYKDVNLLANPPLYRYPKEDETFQKELDQWKTVPEKLKVLEEMRKNKLITDEEFQKKKTELLKEF</sequence>
<proteinExistence type="predicted"/>
<organism evidence="2 3">
    <name type="scientific">Leptospira yanagawae serovar Saopaulo str. Sao Paulo = ATCC 700523</name>
    <dbReference type="NCBI Taxonomy" id="1249483"/>
    <lineage>
        <taxon>Bacteria</taxon>
        <taxon>Pseudomonadati</taxon>
        <taxon>Spirochaetota</taxon>
        <taxon>Spirochaetia</taxon>
        <taxon>Leptospirales</taxon>
        <taxon>Leptospiraceae</taxon>
        <taxon>Leptospira</taxon>
    </lineage>
</organism>